<proteinExistence type="predicted"/>
<keyword evidence="1" id="KW-0472">Membrane</keyword>
<dbReference type="Pfam" id="PF25397">
    <property type="entry name" value="DUF7887"/>
    <property type="match status" value="1"/>
</dbReference>
<name>A0ABD1MU58_9FABA</name>
<keyword evidence="1" id="KW-0812">Transmembrane</keyword>
<comment type="caution">
    <text evidence="3">The sequence shown here is derived from an EMBL/GenBank/DDBJ whole genome shotgun (WGS) entry which is preliminary data.</text>
</comment>
<protein>
    <recommendedName>
        <fullName evidence="2">DUF7887 domain-containing protein</fullName>
    </recommendedName>
</protein>
<feature type="transmembrane region" description="Helical" evidence="1">
    <location>
        <begin position="56"/>
        <end position="74"/>
    </location>
</feature>
<keyword evidence="4" id="KW-1185">Reference proteome</keyword>
<evidence type="ECO:0000259" key="2">
    <source>
        <dbReference type="Pfam" id="PF25397"/>
    </source>
</evidence>
<feature type="domain" description="DUF7887" evidence="2">
    <location>
        <begin position="52"/>
        <end position="112"/>
    </location>
</feature>
<evidence type="ECO:0000313" key="4">
    <source>
        <dbReference type="Proteomes" id="UP001603857"/>
    </source>
</evidence>
<dbReference type="PANTHER" id="PTHR38389:SF1">
    <property type="entry name" value="DNA-DIRECTED RNA POLYMERASE SUBUNIT BETA"/>
    <property type="match status" value="1"/>
</dbReference>
<dbReference type="AlphaFoldDB" id="A0ABD1MU58"/>
<sequence>MEVTARSYGVLGLTYCVPVRHVGRRFRTTLAKRKEFQDNGNTQKRPSFPLRVSKSVLARAAIGVFGLGFIDAGYSGDWSRIGVITPEIEELIKVAAFLVAPLCIFLIIFLPSEPST</sequence>
<gene>
    <name evidence="3" type="ORF">Fmac_013001</name>
</gene>
<organism evidence="3 4">
    <name type="scientific">Flemingia macrophylla</name>
    <dbReference type="NCBI Taxonomy" id="520843"/>
    <lineage>
        <taxon>Eukaryota</taxon>
        <taxon>Viridiplantae</taxon>
        <taxon>Streptophyta</taxon>
        <taxon>Embryophyta</taxon>
        <taxon>Tracheophyta</taxon>
        <taxon>Spermatophyta</taxon>
        <taxon>Magnoliopsida</taxon>
        <taxon>eudicotyledons</taxon>
        <taxon>Gunneridae</taxon>
        <taxon>Pentapetalae</taxon>
        <taxon>rosids</taxon>
        <taxon>fabids</taxon>
        <taxon>Fabales</taxon>
        <taxon>Fabaceae</taxon>
        <taxon>Papilionoideae</taxon>
        <taxon>50 kb inversion clade</taxon>
        <taxon>NPAAA clade</taxon>
        <taxon>indigoferoid/millettioid clade</taxon>
        <taxon>Phaseoleae</taxon>
        <taxon>Flemingia</taxon>
    </lineage>
</organism>
<feature type="transmembrane region" description="Helical" evidence="1">
    <location>
        <begin position="94"/>
        <end position="112"/>
    </location>
</feature>
<dbReference type="InterPro" id="IPR057209">
    <property type="entry name" value="DUF7887"/>
</dbReference>
<keyword evidence="1" id="KW-1133">Transmembrane helix</keyword>
<dbReference type="EMBL" id="JBGMDY010000004">
    <property type="protein sequence ID" value="KAL2338555.1"/>
    <property type="molecule type" value="Genomic_DNA"/>
</dbReference>
<dbReference type="Proteomes" id="UP001603857">
    <property type="component" value="Unassembled WGS sequence"/>
</dbReference>
<dbReference type="PANTHER" id="PTHR38389">
    <property type="entry name" value="DNA-DIRECTED RNA POLYMERASE SUBUNIT BETA"/>
    <property type="match status" value="1"/>
</dbReference>
<evidence type="ECO:0000256" key="1">
    <source>
        <dbReference type="SAM" id="Phobius"/>
    </source>
</evidence>
<accession>A0ABD1MU58</accession>
<evidence type="ECO:0000313" key="3">
    <source>
        <dbReference type="EMBL" id="KAL2338555.1"/>
    </source>
</evidence>
<reference evidence="3 4" key="1">
    <citation type="submission" date="2024-08" db="EMBL/GenBank/DDBJ databases">
        <title>Insights into the chromosomal genome structure of Flemingia macrophylla.</title>
        <authorList>
            <person name="Ding Y."/>
            <person name="Zhao Y."/>
            <person name="Bi W."/>
            <person name="Wu M."/>
            <person name="Zhao G."/>
            <person name="Gong Y."/>
            <person name="Li W."/>
            <person name="Zhang P."/>
        </authorList>
    </citation>
    <scope>NUCLEOTIDE SEQUENCE [LARGE SCALE GENOMIC DNA]</scope>
    <source>
        <strain evidence="3">DYQJB</strain>
        <tissue evidence="3">Leaf</tissue>
    </source>
</reference>